<sequence length="261" mass="28726">MIPPPAENARRFLSLRILRSEILMSDSYTEKSAEESVVALHAKAEYENAINLSQHVPAAKIISEMVLDAFHTSKESDQIRELRVAIRQAHDAFDDDKAYELMGQLKQLKDAEAADNAALEHLSSQFSISRILSSFKDDPEFQELVYGLALKVLNQSHQAISNPSAGKGKAARTKKDTEVFVISKDGISVTLPLRTPRSKLNVDREALEFLGFTFVGEGSEAELASETFIDNSGAEQPVTRKSIVTALQQQSAFDGYAIAAQ</sequence>
<proteinExistence type="predicted"/>
<comment type="caution">
    <text evidence="1">The sequence shown here is derived from an EMBL/GenBank/DDBJ whole genome shotgun (WGS) entry which is preliminary data.</text>
</comment>
<gene>
    <name evidence="1" type="ORF">ALP29_04948</name>
</gene>
<accession>A0A3M5V552</accession>
<dbReference type="EMBL" id="RBUA01000944">
    <property type="protein sequence ID" value="RMU53199.1"/>
    <property type="molecule type" value="Genomic_DNA"/>
</dbReference>
<protein>
    <submittedName>
        <fullName evidence="1">Uncharacterized protein</fullName>
    </submittedName>
</protein>
<evidence type="ECO:0000313" key="1">
    <source>
        <dbReference type="EMBL" id="RMU53199.1"/>
    </source>
</evidence>
<organism evidence="1 2">
    <name type="scientific">Pseudomonas syringae pv. avii</name>
    <dbReference type="NCBI Taxonomy" id="663959"/>
    <lineage>
        <taxon>Bacteria</taxon>
        <taxon>Pseudomonadati</taxon>
        <taxon>Pseudomonadota</taxon>
        <taxon>Gammaproteobacteria</taxon>
        <taxon>Pseudomonadales</taxon>
        <taxon>Pseudomonadaceae</taxon>
        <taxon>Pseudomonas</taxon>
        <taxon>Pseudomonas syringae</taxon>
    </lineage>
</organism>
<reference evidence="1 2" key="1">
    <citation type="submission" date="2018-08" db="EMBL/GenBank/DDBJ databases">
        <title>Recombination of ecologically and evolutionarily significant loci maintains genetic cohesion in the Pseudomonas syringae species complex.</title>
        <authorList>
            <person name="Dillon M."/>
            <person name="Thakur S."/>
            <person name="Almeida R.N.D."/>
            <person name="Weir B.S."/>
            <person name="Guttman D.S."/>
        </authorList>
    </citation>
    <scope>NUCLEOTIDE SEQUENCE [LARGE SCALE GENOMIC DNA]</scope>
    <source>
        <strain evidence="1 2">ICMP 14479</strain>
    </source>
</reference>
<dbReference type="AlphaFoldDB" id="A0A3M5V552"/>
<dbReference type="Proteomes" id="UP000280395">
    <property type="component" value="Unassembled WGS sequence"/>
</dbReference>
<evidence type="ECO:0000313" key="2">
    <source>
        <dbReference type="Proteomes" id="UP000280395"/>
    </source>
</evidence>
<name>A0A3M5V552_PSESX</name>